<dbReference type="EMBL" id="AEQN01000016">
    <property type="protein sequence ID" value="EFV01685.1"/>
    <property type="molecule type" value="Genomic_DNA"/>
</dbReference>
<dbReference type="InterPro" id="IPR015421">
    <property type="entry name" value="PyrdxlP-dep_Trfase_major"/>
</dbReference>
<proteinExistence type="inferred from homology"/>
<evidence type="ECO:0000256" key="2">
    <source>
        <dbReference type="ARBA" id="ARBA00005099"/>
    </source>
</evidence>
<comment type="catalytic activity">
    <reaction evidence="10 11">
        <text>O-phospho-L-serine + 2-oxoglutarate = 3-phosphooxypyruvate + L-glutamate</text>
        <dbReference type="Rhea" id="RHEA:14329"/>
        <dbReference type="ChEBI" id="CHEBI:16810"/>
        <dbReference type="ChEBI" id="CHEBI:18110"/>
        <dbReference type="ChEBI" id="CHEBI:29985"/>
        <dbReference type="ChEBI" id="CHEBI:57524"/>
        <dbReference type="EC" id="2.6.1.52"/>
    </reaction>
</comment>
<evidence type="ECO:0000256" key="9">
    <source>
        <dbReference type="ARBA" id="ARBA00047630"/>
    </source>
</evidence>
<dbReference type="GO" id="GO:0005737">
    <property type="term" value="C:cytoplasm"/>
    <property type="evidence" value="ECO:0007669"/>
    <property type="project" value="UniProtKB-SubCell"/>
</dbReference>
<comment type="similarity">
    <text evidence="3 11">Belongs to the class-V pyridoxal-phosphate-dependent aminotransferase family. SerC subfamily.</text>
</comment>
<dbReference type="eggNOG" id="COG1932">
    <property type="taxonomic scope" value="Bacteria"/>
</dbReference>
<dbReference type="PANTHER" id="PTHR43247">
    <property type="entry name" value="PHOSPHOSERINE AMINOTRANSFERASE"/>
    <property type="match status" value="1"/>
</dbReference>
<evidence type="ECO:0000256" key="10">
    <source>
        <dbReference type="ARBA" id="ARBA00049007"/>
    </source>
</evidence>
<dbReference type="PIRSF" id="PIRSF000525">
    <property type="entry name" value="SerC"/>
    <property type="match status" value="1"/>
</dbReference>
<dbReference type="AlphaFoldDB" id="E6MGE5"/>
<comment type="subcellular location">
    <subcellularLocation>
        <location evidence="11">Cytoplasm</location>
    </subcellularLocation>
</comment>
<dbReference type="InterPro" id="IPR022278">
    <property type="entry name" value="Pser_aminoTfrase"/>
</dbReference>
<dbReference type="RefSeq" id="WP_006598502.1">
    <property type="nucleotide sequence ID" value="NZ_GL622359.1"/>
</dbReference>
<keyword evidence="7 11" id="KW-0663">Pyridoxal phosphate</keyword>
<dbReference type="FunFam" id="3.90.1150.10:FF:000006">
    <property type="entry name" value="Phosphoserine aminotransferase"/>
    <property type="match status" value="1"/>
</dbReference>
<dbReference type="STRING" id="887929.HMP0721_1078"/>
<evidence type="ECO:0000313" key="14">
    <source>
        <dbReference type="Proteomes" id="UP000004754"/>
    </source>
</evidence>
<dbReference type="Gene3D" id="3.40.640.10">
    <property type="entry name" value="Type I PLP-dependent aspartate aminotransferase-like (Major domain)"/>
    <property type="match status" value="1"/>
</dbReference>
<comment type="subunit">
    <text evidence="11">Homodimer.</text>
</comment>
<feature type="binding site" evidence="11">
    <location>
        <position position="152"/>
    </location>
    <ligand>
        <name>pyridoxal 5'-phosphate</name>
        <dbReference type="ChEBI" id="CHEBI:597326"/>
    </ligand>
</feature>
<evidence type="ECO:0000256" key="4">
    <source>
        <dbReference type="ARBA" id="ARBA00022576"/>
    </source>
</evidence>
<keyword evidence="4 11" id="KW-0032">Aminotransferase</keyword>
<evidence type="ECO:0000256" key="7">
    <source>
        <dbReference type="ARBA" id="ARBA00022898"/>
    </source>
</evidence>
<feature type="binding site" evidence="11">
    <location>
        <begin position="76"/>
        <end position="77"/>
    </location>
    <ligand>
        <name>pyridoxal 5'-phosphate</name>
        <dbReference type="ChEBI" id="CHEBI:597326"/>
    </ligand>
</feature>
<keyword evidence="6 11" id="KW-0808">Transferase</keyword>
<dbReference type="Gene3D" id="3.90.1150.10">
    <property type="entry name" value="Aspartate Aminotransferase, domain 1"/>
    <property type="match status" value="1"/>
</dbReference>
<dbReference type="NCBIfam" id="NF003764">
    <property type="entry name" value="PRK05355.1"/>
    <property type="match status" value="1"/>
</dbReference>
<comment type="catalytic activity">
    <reaction evidence="9 11">
        <text>4-(phosphooxy)-L-threonine + 2-oxoglutarate = (R)-3-hydroxy-2-oxo-4-phosphooxybutanoate + L-glutamate</text>
        <dbReference type="Rhea" id="RHEA:16573"/>
        <dbReference type="ChEBI" id="CHEBI:16810"/>
        <dbReference type="ChEBI" id="CHEBI:29985"/>
        <dbReference type="ChEBI" id="CHEBI:58452"/>
        <dbReference type="ChEBI" id="CHEBI:58538"/>
        <dbReference type="EC" id="2.6.1.52"/>
    </reaction>
</comment>
<evidence type="ECO:0000259" key="12">
    <source>
        <dbReference type="Pfam" id="PF00266"/>
    </source>
</evidence>
<dbReference type="GO" id="GO:0006564">
    <property type="term" value="P:L-serine biosynthetic process"/>
    <property type="evidence" value="ECO:0007669"/>
    <property type="project" value="UniProtKB-UniRule"/>
</dbReference>
<comment type="caution">
    <text evidence="13">The sequence shown here is derived from an EMBL/GenBank/DDBJ whole genome shotgun (WGS) entry which is preliminary data.</text>
</comment>
<evidence type="ECO:0000256" key="1">
    <source>
        <dbReference type="ARBA" id="ARBA00003483"/>
    </source>
</evidence>
<name>E6MGE5_9FIRM</name>
<reference evidence="13 14" key="1">
    <citation type="submission" date="2010-12" db="EMBL/GenBank/DDBJ databases">
        <authorList>
            <person name="Muzny D."/>
            <person name="Qin X."/>
            <person name="Deng J."/>
            <person name="Jiang H."/>
            <person name="Liu Y."/>
            <person name="Qu J."/>
            <person name="Song X.-Z."/>
            <person name="Zhang L."/>
            <person name="Thornton R."/>
            <person name="Coyle M."/>
            <person name="Francisco L."/>
            <person name="Jackson L."/>
            <person name="Javaid M."/>
            <person name="Korchina V."/>
            <person name="Kovar C."/>
            <person name="Mata R."/>
            <person name="Mathew T."/>
            <person name="Ngo R."/>
            <person name="Nguyen L."/>
            <person name="Nguyen N."/>
            <person name="Okwuonu G."/>
            <person name="Ongeri F."/>
            <person name="Pham C."/>
            <person name="Simmons D."/>
            <person name="Wilczek-Boney K."/>
            <person name="Hale W."/>
            <person name="Jakkamsetti A."/>
            <person name="Pham P."/>
            <person name="Ruth R."/>
            <person name="San Lucas F."/>
            <person name="Warren J."/>
            <person name="Zhang J."/>
            <person name="Zhao Z."/>
            <person name="Zhou C."/>
            <person name="Zhu D."/>
            <person name="Lee S."/>
            <person name="Bess C."/>
            <person name="Blankenburg K."/>
            <person name="Forbes L."/>
            <person name="Fu Q."/>
            <person name="Gubbala S."/>
            <person name="Hirani K."/>
            <person name="Jayaseelan J.C."/>
            <person name="Lara F."/>
            <person name="Munidasa M."/>
            <person name="Palculict T."/>
            <person name="Patil S."/>
            <person name="Pu L.-L."/>
            <person name="Saada N."/>
            <person name="Tang L."/>
            <person name="Weissenberger G."/>
            <person name="Zhu Y."/>
            <person name="Hemphill L."/>
            <person name="Shang Y."/>
            <person name="Youmans B."/>
            <person name="Ayvaz T."/>
            <person name="Ross M."/>
            <person name="Santibanez J."/>
            <person name="Aqrawi P."/>
            <person name="Gross S."/>
            <person name="Joshi V."/>
            <person name="Fowler G."/>
            <person name="Nazareth L."/>
            <person name="Reid J."/>
            <person name="Worley K."/>
            <person name="Petrosino J."/>
            <person name="Highlander S."/>
            <person name="Gibbs R."/>
        </authorList>
    </citation>
    <scope>NUCLEOTIDE SEQUENCE [LARGE SCALE GENOMIC DNA]</scope>
    <source>
        <strain evidence="13 14">ATCC 23263</strain>
    </source>
</reference>
<dbReference type="FunFam" id="3.40.640.10:FF:000010">
    <property type="entry name" value="Phosphoserine aminotransferase"/>
    <property type="match status" value="1"/>
</dbReference>
<keyword evidence="5 11" id="KW-0028">Amino-acid biosynthesis</keyword>
<comment type="pathway">
    <text evidence="2 11">Amino-acid biosynthesis; L-serine biosynthesis; L-serine from 3-phospho-D-glycerate: step 2/3.</text>
</comment>
<evidence type="ECO:0000313" key="13">
    <source>
        <dbReference type="EMBL" id="EFV01685.1"/>
    </source>
</evidence>
<feature type="domain" description="Aminotransferase class V" evidence="12">
    <location>
        <begin position="4"/>
        <end position="351"/>
    </location>
</feature>
<dbReference type="UniPathway" id="UPA00135">
    <property type="reaction ID" value="UER00197"/>
</dbReference>
<feature type="binding site" evidence="11">
    <location>
        <position position="42"/>
    </location>
    <ligand>
        <name>L-glutamate</name>
        <dbReference type="ChEBI" id="CHEBI:29985"/>
    </ligand>
</feature>
<dbReference type="EC" id="2.6.1.52" evidence="11"/>
<feature type="binding site" evidence="11">
    <location>
        <position position="175"/>
    </location>
    <ligand>
        <name>pyridoxal 5'-phosphate</name>
        <dbReference type="ChEBI" id="CHEBI:597326"/>
    </ligand>
</feature>
<sequence length="362" mass="40011">MERVYNFSAGPSALPVEVLETAQKEMLCYGDTGMSVMEMSHRSAAFADILAQTKADYKELMQVPDNYEILFLQGGGSTQFSMIPLNLMTDHHRADYIQTGNWAKKAYQEAVKVGDAKVIASSEDKTYTYIPKFDASLMRNDIDYLYICVNNTIYGTRFRPDNLPTVPANVPLVADMSSNILSEVYDVSKFGLIFAGAQKNMGPAGVVAVIIRKDLLGRAAVDIPAMLNYQIHADKDSCYNTPPCYSIYICGLVYKWLKKLGGVPAMEAINKEKAAKLYDFLDNSKLFKGTVVPEARSLMNVPFVTGDADLDAQFVKESKAAGLENLKGHRTVGGMRASIYNAMPMAGVDALIDFMKRFEMAH</sequence>
<dbReference type="NCBIfam" id="TIGR01364">
    <property type="entry name" value="serC_1"/>
    <property type="match status" value="1"/>
</dbReference>
<evidence type="ECO:0000256" key="5">
    <source>
        <dbReference type="ARBA" id="ARBA00022605"/>
    </source>
</evidence>
<dbReference type="PANTHER" id="PTHR43247:SF1">
    <property type="entry name" value="PHOSPHOSERINE AMINOTRANSFERASE"/>
    <property type="match status" value="1"/>
</dbReference>
<comment type="cofactor">
    <cofactor evidence="11">
        <name>pyridoxal 5'-phosphate</name>
        <dbReference type="ChEBI" id="CHEBI:597326"/>
    </cofactor>
    <text evidence="11">Binds 1 pyridoxal phosphate per subunit.</text>
</comment>
<comment type="function">
    <text evidence="1 11">Catalyzes the reversible conversion of 3-phosphohydroxypyruvate to phosphoserine and of 3-hydroxy-2-oxo-4-phosphonooxybutanoate to phosphohydroxythreonine.</text>
</comment>
<dbReference type="HAMAP" id="MF_00160">
    <property type="entry name" value="SerC_aminotrans_5"/>
    <property type="match status" value="1"/>
</dbReference>
<dbReference type="GO" id="GO:0030170">
    <property type="term" value="F:pyridoxal phosphate binding"/>
    <property type="evidence" value="ECO:0007669"/>
    <property type="project" value="UniProtKB-UniRule"/>
</dbReference>
<keyword evidence="8 11" id="KW-0718">Serine biosynthesis</keyword>
<dbReference type="Pfam" id="PF00266">
    <property type="entry name" value="Aminotran_5"/>
    <property type="match status" value="1"/>
</dbReference>
<keyword evidence="14" id="KW-1185">Reference proteome</keyword>
<dbReference type="Proteomes" id="UP000004754">
    <property type="component" value="Unassembled WGS sequence"/>
</dbReference>
<feature type="binding site" evidence="11">
    <location>
        <position position="198"/>
    </location>
    <ligand>
        <name>pyridoxal 5'-phosphate</name>
        <dbReference type="ChEBI" id="CHEBI:597326"/>
    </ligand>
</feature>
<dbReference type="SUPFAM" id="SSF53383">
    <property type="entry name" value="PLP-dependent transferases"/>
    <property type="match status" value="1"/>
</dbReference>
<dbReference type="GO" id="GO:0004648">
    <property type="term" value="F:O-phospho-L-serine:2-oxoglutarate aminotransferase activity"/>
    <property type="evidence" value="ECO:0007669"/>
    <property type="project" value="UniProtKB-UniRule"/>
</dbReference>
<evidence type="ECO:0000256" key="8">
    <source>
        <dbReference type="ARBA" id="ARBA00023299"/>
    </source>
</evidence>
<gene>
    <name evidence="11 13" type="primary">serC</name>
    <name evidence="13" type="ORF">HMP0721_1078</name>
</gene>
<dbReference type="InterPro" id="IPR015424">
    <property type="entry name" value="PyrdxlP-dep_Trfase"/>
</dbReference>
<dbReference type="InterPro" id="IPR000192">
    <property type="entry name" value="Aminotrans_V_dom"/>
</dbReference>
<accession>E6MGE5</accession>
<protein>
    <recommendedName>
        <fullName evidence="11">Phosphoserine aminotransferase</fullName>
        <ecNumber evidence="11">2.6.1.52</ecNumber>
    </recommendedName>
    <alternativeName>
        <fullName evidence="11">Phosphohydroxythreonine aminotransferase</fullName>
        <shortName evidence="11">PSAT</shortName>
    </alternativeName>
</protein>
<dbReference type="OrthoDB" id="9809412at2"/>
<dbReference type="HOGENOM" id="CLU_034866_0_2_9"/>
<comment type="caution">
    <text evidence="11">Lacks conserved residue(s) required for the propagation of feature annotation.</text>
</comment>
<feature type="binding site" evidence="11">
    <location>
        <begin position="240"/>
        <end position="241"/>
    </location>
    <ligand>
        <name>pyridoxal 5'-phosphate</name>
        <dbReference type="ChEBI" id="CHEBI:597326"/>
    </ligand>
</feature>
<evidence type="ECO:0000256" key="3">
    <source>
        <dbReference type="ARBA" id="ARBA00006904"/>
    </source>
</evidence>
<feature type="modified residue" description="N6-(pyridoxal phosphate)lysine" evidence="11">
    <location>
        <position position="199"/>
    </location>
</feature>
<evidence type="ECO:0000256" key="6">
    <source>
        <dbReference type="ARBA" id="ARBA00022679"/>
    </source>
</evidence>
<evidence type="ECO:0000256" key="11">
    <source>
        <dbReference type="HAMAP-Rule" id="MF_00160"/>
    </source>
</evidence>
<keyword evidence="11" id="KW-0963">Cytoplasm</keyword>
<feature type="binding site" evidence="11">
    <location>
        <position position="102"/>
    </location>
    <ligand>
        <name>pyridoxal 5'-phosphate</name>
        <dbReference type="ChEBI" id="CHEBI:597326"/>
    </ligand>
</feature>
<organism evidence="13 14">
    <name type="scientific">Pseudoramibacter alactolyticus ATCC 23263</name>
    <dbReference type="NCBI Taxonomy" id="887929"/>
    <lineage>
        <taxon>Bacteria</taxon>
        <taxon>Bacillati</taxon>
        <taxon>Bacillota</taxon>
        <taxon>Clostridia</taxon>
        <taxon>Eubacteriales</taxon>
        <taxon>Eubacteriaceae</taxon>
        <taxon>Pseudoramibacter</taxon>
    </lineage>
</organism>
<dbReference type="InterPro" id="IPR015422">
    <property type="entry name" value="PyrdxlP-dep_Trfase_small"/>
</dbReference>